<gene>
    <name evidence="1" type="ORF">Pan241w_48420</name>
</gene>
<sequence length="106" mass="12245">MNYQKVHMIIFDSETLSTTKFAQLLLFEMVQDFVLSPNGTPSAIIQTHQEKMKRRVSLLLHPISRTAYVWPAVIRGAWLVFWFDETASVAGYRRAFVRRGVRVGLC</sequence>
<dbReference type="AlphaFoldDB" id="A0A517RLG8"/>
<name>A0A517RLG8_9PLAN</name>
<keyword evidence="2" id="KW-1185">Reference proteome</keyword>
<accession>A0A517RLG8</accession>
<proteinExistence type="predicted"/>
<reference evidence="1 2" key="1">
    <citation type="submission" date="2019-02" db="EMBL/GenBank/DDBJ databases">
        <title>Deep-cultivation of Planctomycetes and their phenomic and genomic characterization uncovers novel biology.</title>
        <authorList>
            <person name="Wiegand S."/>
            <person name="Jogler M."/>
            <person name="Boedeker C."/>
            <person name="Pinto D."/>
            <person name="Vollmers J."/>
            <person name="Rivas-Marin E."/>
            <person name="Kohn T."/>
            <person name="Peeters S.H."/>
            <person name="Heuer A."/>
            <person name="Rast P."/>
            <person name="Oberbeckmann S."/>
            <person name="Bunk B."/>
            <person name="Jeske O."/>
            <person name="Meyerdierks A."/>
            <person name="Storesund J.E."/>
            <person name="Kallscheuer N."/>
            <person name="Luecker S."/>
            <person name="Lage O.M."/>
            <person name="Pohl T."/>
            <person name="Merkel B.J."/>
            <person name="Hornburger P."/>
            <person name="Mueller R.-W."/>
            <person name="Bruemmer F."/>
            <person name="Labrenz M."/>
            <person name="Spormann A.M."/>
            <person name="Op den Camp H."/>
            <person name="Overmann J."/>
            <person name="Amann R."/>
            <person name="Jetten M.S.M."/>
            <person name="Mascher T."/>
            <person name="Medema M.H."/>
            <person name="Devos D.P."/>
            <person name="Kaster A.-K."/>
            <person name="Ovreas L."/>
            <person name="Rohde M."/>
            <person name="Galperin M.Y."/>
            <person name="Jogler C."/>
        </authorList>
    </citation>
    <scope>NUCLEOTIDE SEQUENCE [LARGE SCALE GENOMIC DNA]</scope>
    <source>
        <strain evidence="1 2">Pan241w</strain>
    </source>
</reference>
<dbReference type="KEGG" id="gaz:Pan241w_48420"/>
<dbReference type="Proteomes" id="UP000317171">
    <property type="component" value="Chromosome"/>
</dbReference>
<dbReference type="EMBL" id="CP036269">
    <property type="protein sequence ID" value="QDT44726.1"/>
    <property type="molecule type" value="Genomic_DNA"/>
</dbReference>
<protein>
    <submittedName>
        <fullName evidence="1">Uncharacterized protein</fullName>
    </submittedName>
</protein>
<organism evidence="1 2">
    <name type="scientific">Gimesia alba</name>
    <dbReference type="NCBI Taxonomy" id="2527973"/>
    <lineage>
        <taxon>Bacteria</taxon>
        <taxon>Pseudomonadati</taxon>
        <taxon>Planctomycetota</taxon>
        <taxon>Planctomycetia</taxon>
        <taxon>Planctomycetales</taxon>
        <taxon>Planctomycetaceae</taxon>
        <taxon>Gimesia</taxon>
    </lineage>
</organism>
<evidence type="ECO:0000313" key="2">
    <source>
        <dbReference type="Proteomes" id="UP000317171"/>
    </source>
</evidence>
<evidence type="ECO:0000313" key="1">
    <source>
        <dbReference type="EMBL" id="QDT44726.1"/>
    </source>
</evidence>